<dbReference type="Pfam" id="PF00534">
    <property type="entry name" value="Glycos_transf_1"/>
    <property type="match status" value="1"/>
</dbReference>
<evidence type="ECO:0000259" key="2">
    <source>
        <dbReference type="Pfam" id="PF00534"/>
    </source>
</evidence>
<gene>
    <name evidence="3" type="ORF">bsdE14_11210</name>
</gene>
<name>A0ABQ5N3F1_9CLOT</name>
<dbReference type="InterPro" id="IPR001296">
    <property type="entry name" value="Glyco_trans_1"/>
</dbReference>
<proteinExistence type="predicted"/>
<feature type="domain" description="Glycosyl transferase family 1" evidence="2">
    <location>
        <begin position="196"/>
        <end position="311"/>
    </location>
</feature>
<dbReference type="CDD" id="cd03809">
    <property type="entry name" value="GT4_MtfB-like"/>
    <property type="match status" value="1"/>
</dbReference>
<comment type="caution">
    <text evidence="3">The sequence shown here is derived from an EMBL/GenBank/DDBJ whole genome shotgun (WGS) entry which is preliminary data.</text>
</comment>
<reference evidence="3 4" key="1">
    <citation type="journal article" date="2024" name="Int. J. Syst. Evol. Microbiol.">
        <title>Clostridium omnivorum sp. nov., isolated from anoxic soil under the treatment of reductive soil disinfestation.</title>
        <authorList>
            <person name="Ueki A."/>
            <person name="Tonouchi A."/>
            <person name="Kaku N."/>
            <person name="Honma S."/>
            <person name="Ueki K."/>
        </authorList>
    </citation>
    <scope>NUCLEOTIDE SEQUENCE [LARGE SCALE GENOMIC DNA]</scope>
    <source>
        <strain evidence="3 4">E14</strain>
    </source>
</reference>
<organism evidence="3 4">
    <name type="scientific">Clostridium omnivorum</name>
    <dbReference type="NCBI Taxonomy" id="1604902"/>
    <lineage>
        <taxon>Bacteria</taxon>
        <taxon>Bacillati</taxon>
        <taxon>Bacillota</taxon>
        <taxon>Clostridia</taxon>
        <taxon>Eubacteriales</taxon>
        <taxon>Clostridiaceae</taxon>
        <taxon>Clostridium</taxon>
    </lineage>
</organism>
<sequence>MKTVIFNGDGLLSENLLGIHRYEYQILNRLDDLIKNSNIAVQVVVPKNKPCNINFKNIKIVKFGVEKNNSFSKYVWQQIIFPFYTIINRAIGVDMTLALPIIKCQIVSLHDCIIEAFPENYPSKRGKFFRKLYLFKAWCITRGKRKIMTLSEESKKEIIKYYNISEDRINIIPCGWEHMLKVDLDDTILEKYKCLKPGNYFFSLGSKYKHKNFVWVVNAAKTHPQYYFVITGAKNLSDYSKELEQEKLENVIFTGYISDAQIKSLMLGCRALIQPSFYEGFGLPPLEALSLGKQIIVSNASCMPEIYGNAAHYIDPYDYDINLDILIEESVSDGKEILNKYTWSNAAEKFYNLLVEYYGT</sequence>
<dbReference type="PANTHER" id="PTHR46401:SF2">
    <property type="entry name" value="GLYCOSYLTRANSFERASE WBBK-RELATED"/>
    <property type="match status" value="1"/>
</dbReference>
<dbReference type="PANTHER" id="PTHR46401">
    <property type="entry name" value="GLYCOSYLTRANSFERASE WBBK-RELATED"/>
    <property type="match status" value="1"/>
</dbReference>
<evidence type="ECO:0000313" key="3">
    <source>
        <dbReference type="EMBL" id="GLC29711.1"/>
    </source>
</evidence>
<keyword evidence="1 3" id="KW-0808">Transferase</keyword>
<accession>A0ABQ5N3F1</accession>
<evidence type="ECO:0000256" key="1">
    <source>
        <dbReference type="ARBA" id="ARBA00022679"/>
    </source>
</evidence>
<dbReference type="Proteomes" id="UP001208567">
    <property type="component" value="Unassembled WGS sequence"/>
</dbReference>
<keyword evidence="4" id="KW-1185">Reference proteome</keyword>
<protein>
    <submittedName>
        <fullName evidence="3">Glycosyl transferase family 1</fullName>
    </submittedName>
</protein>
<dbReference type="RefSeq" id="WP_264848998.1">
    <property type="nucleotide sequence ID" value="NZ_BRXR01000001.1"/>
</dbReference>
<dbReference type="EMBL" id="BRXR01000001">
    <property type="protein sequence ID" value="GLC29711.1"/>
    <property type="molecule type" value="Genomic_DNA"/>
</dbReference>
<dbReference type="GO" id="GO:0016740">
    <property type="term" value="F:transferase activity"/>
    <property type="evidence" value="ECO:0007669"/>
    <property type="project" value="UniProtKB-KW"/>
</dbReference>
<evidence type="ECO:0000313" key="4">
    <source>
        <dbReference type="Proteomes" id="UP001208567"/>
    </source>
</evidence>
<dbReference type="SUPFAM" id="SSF53756">
    <property type="entry name" value="UDP-Glycosyltransferase/glycogen phosphorylase"/>
    <property type="match status" value="1"/>
</dbReference>
<dbReference type="Gene3D" id="3.40.50.2000">
    <property type="entry name" value="Glycogen Phosphorylase B"/>
    <property type="match status" value="2"/>
</dbReference>